<dbReference type="SMART" id="SM00448">
    <property type="entry name" value="REC"/>
    <property type="match status" value="1"/>
</dbReference>
<dbReference type="Proteomes" id="UP000006178">
    <property type="component" value="Chromosome"/>
</dbReference>
<dbReference type="PANTHER" id="PTHR42713:SF3">
    <property type="entry name" value="TRANSCRIPTIONAL REGULATORY PROTEIN HPTR"/>
    <property type="match status" value="1"/>
</dbReference>
<sequence>MSNIYTLVVVEDEYEIRTGLVNCFPWNKMGFVVAEEFENGGECFEYLCKNKVDTILCDIKMPVMSGIELAKKIFESNISTKIVIISGYTDFEYARQALRYGVKDYIVKPTKYNEIIDVFSRIKKELDNENTKEILNNSCNNEIDQYSSIISIIEKYVDEHYRDVTLEDVAKVVYMNPYYLSKYFKQKTGMNFSDYITEVRMKKAVEFLKNPLYKTYEISYMIGYKNPKNFTRAFKKYYKKSPREFVNSAINFKE</sequence>
<keyword evidence="8" id="KW-0804">Transcription</keyword>
<dbReference type="GO" id="GO:0003700">
    <property type="term" value="F:DNA-binding transcription factor activity"/>
    <property type="evidence" value="ECO:0007669"/>
    <property type="project" value="InterPro"/>
</dbReference>
<dbReference type="InterPro" id="IPR009057">
    <property type="entry name" value="Homeodomain-like_sf"/>
</dbReference>
<keyword evidence="3" id="KW-0963">Cytoplasm</keyword>
<dbReference type="Pfam" id="PF00072">
    <property type="entry name" value="Response_reg"/>
    <property type="match status" value="1"/>
</dbReference>
<feature type="domain" description="Response regulatory" evidence="12">
    <location>
        <begin position="6"/>
        <end position="123"/>
    </location>
</feature>
<evidence type="ECO:0000256" key="4">
    <source>
        <dbReference type="ARBA" id="ARBA00022553"/>
    </source>
</evidence>
<feature type="domain" description="HTH araC/xylS-type" evidence="11">
    <location>
        <begin position="147"/>
        <end position="248"/>
    </location>
</feature>
<keyword evidence="7" id="KW-0238">DNA-binding</keyword>
<evidence type="ECO:0000256" key="5">
    <source>
        <dbReference type="ARBA" id="ARBA00023012"/>
    </source>
</evidence>
<dbReference type="InterPro" id="IPR011006">
    <property type="entry name" value="CheY-like_superfamily"/>
</dbReference>
<dbReference type="PANTHER" id="PTHR42713">
    <property type="entry name" value="HISTIDINE KINASE-RELATED"/>
    <property type="match status" value="1"/>
</dbReference>
<dbReference type="eggNOG" id="COG2207">
    <property type="taxonomic scope" value="Bacteria"/>
</dbReference>
<dbReference type="CDD" id="cd17536">
    <property type="entry name" value="REC_YesN-like"/>
    <property type="match status" value="1"/>
</dbReference>
<dbReference type="GO" id="GO:0000160">
    <property type="term" value="P:phosphorelay signal transduction system"/>
    <property type="evidence" value="ECO:0007669"/>
    <property type="project" value="UniProtKB-KW"/>
</dbReference>
<evidence type="ECO:0000256" key="10">
    <source>
        <dbReference type="PROSITE-ProRule" id="PRU00169"/>
    </source>
</evidence>
<dbReference type="PROSITE" id="PS50110">
    <property type="entry name" value="RESPONSE_REGULATORY"/>
    <property type="match status" value="1"/>
</dbReference>
<dbReference type="EMBL" id="CP003184">
    <property type="protein sequence ID" value="AFK85243.1"/>
    <property type="molecule type" value="Genomic_DNA"/>
</dbReference>
<reference evidence="13 14" key="1">
    <citation type="journal article" date="2014" name="Appl. Environ. Microbiol.">
        <title>Profile of Secreted Hydrolases, Associated Proteins, and SlpA in Thermoanaerobacterium saccharolyticum during the Degradation of Hemicellulose.</title>
        <authorList>
            <person name="Currie D.H."/>
            <person name="Guss A.M."/>
            <person name="Herring C.D."/>
            <person name="Giannone R.J."/>
            <person name="Johnson C.M."/>
            <person name="Lankford P.K."/>
            <person name="Brown S.D."/>
            <person name="Hettich R.L."/>
            <person name="Lynd L.R."/>
        </authorList>
    </citation>
    <scope>NUCLEOTIDE SEQUENCE [LARGE SCALE GENOMIC DNA]</scope>
    <source>
        <strain evidence="14">DSM 8691 / JW/SL-YS485</strain>
    </source>
</reference>
<evidence type="ECO:0000256" key="2">
    <source>
        <dbReference type="ARBA" id="ARBA00018672"/>
    </source>
</evidence>
<dbReference type="AlphaFoldDB" id="I3VRU8"/>
<dbReference type="PROSITE" id="PS01124">
    <property type="entry name" value="HTH_ARAC_FAMILY_2"/>
    <property type="match status" value="1"/>
</dbReference>
<evidence type="ECO:0000256" key="8">
    <source>
        <dbReference type="ARBA" id="ARBA00023163"/>
    </source>
</evidence>
<keyword evidence="5" id="KW-0902">Two-component regulatory system</keyword>
<dbReference type="Pfam" id="PF12833">
    <property type="entry name" value="HTH_18"/>
    <property type="match status" value="1"/>
</dbReference>
<dbReference type="RefSeq" id="WP_014757166.1">
    <property type="nucleotide sequence ID" value="NC_017992.1"/>
</dbReference>
<dbReference type="InterPro" id="IPR051552">
    <property type="entry name" value="HptR"/>
</dbReference>
<evidence type="ECO:0000256" key="3">
    <source>
        <dbReference type="ARBA" id="ARBA00022490"/>
    </source>
</evidence>
<feature type="modified residue" description="4-aspartylphosphate" evidence="10">
    <location>
        <position position="58"/>
    </location>
</feature>
<dbReference type="STRING" id="1094508.Tsac_0207"/>
<evidence type="ECO:0000256" key="7">
    <source>
        <dbReference type="ARBA" id="ARBA00023125"/>
    </source>
</evidence>
<evidence type="ECO:0000259" key="12">
    <source>
        <dbReference type="PROSITE" id="PS50110"/>
    </source>
</evidence>
<name>I3VRU8_THESW</name>
<dbReference type="InterPro" id="IPR001789">
    <property type="entry name" value="Sig_transdc_resp-reg_receiver"/>
</dbReference>
<keyword evidence="4 10" id="KW-0597">Phosphoprotein</keyword>
<dbReference type="GO" id="GO:0043565">
    <property type="term" value="F:sequence-specific DNA binding"/>
    <property type="evidence" value="ECO:0007669"/>
    <property type="project" value="InterPro"/>
</dbReference>
<evidence type="ECO:0000313" key="14">
    <source>
        <dbReference type="Proteomes" id="UP000006178"/>
    </source>
</evidence>
<evidence type="ECO:0000256" key="9">
    <source>
        <dbReference type="ARBA" id="ARBA00024867"/>
    </source>
</evidence>
<dbReference type="InterPro" id="IPR018060">
    <property type="entry name" value="HTH_AraC"/>
</dbReference>
<comment type="subcellular location">
    <subcellularLocation>
        <location evidence="1">Cytoplasm</location>
    </subcellularLocation>
</comment>
<dbReference type="SMART" id="SM00342">
    <property type="entry name" value="HTH_ARAC"/>
    <property type="match status" value="1"/>
</dbReference>
<keyword evidence="14" id="KW-1185">Reference proteome</keyword>
<protein>
    <recommendedName>
        <fullName evidence="2">Stage 0 sporulation protein A homolog</fullName>
    </recommendedName>
</protein>
<dbReference type="GO" id="GO:0005737">
    <property type="term" value="C:cytoplasm"/>
    <property type="evidence" value="ECO:0007669"/>
    <property type="project" value="UniProtKB-SubCell"/>
</dbReference>
<proteinExistence type="predicted"/>
<gene>
    <name evidence="13" type="ordered locus">Tsac_0207</name>
</gene>
<dbReference type="PATRIC" id="fig|1094508.3.peg.207"/>
<accession>I3VRU8</accession>
<dbReference type="BioCyc" id="TSAC1094508:GLMA-209-MONOMER"/>
<dbReference type="KEGG" id="tsh:Tsac_0207"/>
<evidence type="ECO:0000313" key="13">
    <source>
        <dbReference type="EMBL" id="AFK85243.1"/>
    </source>
</evidence>
<evidence type="ECO:0000259" key="11">
    <source>
        <dbReference type="PROSITE" id="PS01124"/>
    </source>
</evidence>
<dbReference type="Gene3D" id="1.10.10.60">
    <property type="entry name" value="Homeodomain-like"/>
    <property type="match status" value="2"/>
</dbReference>
<evidence type="ECO:0000256" key="6">
    <source>
        <dbReference type="ARBA" id="ARBA00023015"/>
    </source>
</evidence>
<evidence type="ECO:0000256" key="1">
    <source>
        <dbReference type="ARBA" id="ARBA00004496"/>
    </source>
</evidence>
<keyword evidence="6" id="KW-0805">Transcription regulation</keyword>
<dbReference type="eggNOG" id="COG4753">
    <property type="taxonomic scope" value="Bacteria"/>
</dbReference>
<organism evidence="13 14">
    <name type="scientific">Thermoanaerobacterium saccharolyticum (strain DSM 8691 / JW/SL-YS485)</name>
    <dbReference type="NCBI Taxonomy" id="1094508"/>
    <lineage>
        <taxon>Bacteria</taxon>
        <taxon>Bacillati</taxon>
        <taxon>Bacillota</taxon>
        <taxon>Clostridia</taxon>
        <taxon>Thermoanaerobacterales</taxon>
        <taxon>Thermoanaerobacteraceae</taxon>
        <taxon>Thermoanaerobacterium</taxon>
    </lineage>
</organism>
<dbReference type="SUPFAM" id="SSF52172">
    <property type="entry name" value="CheY-like"/>
    <property type="match status" value="1"/>
</dbReference>
<comment type="function">
    <text evidence="9">May play the central regulatory role in sporulation. It may be an element of the effector pathway responsible for the activation of sporulation genes in response to nutritional stress. Spo0A may act in concert with spo0H (a sigma factor) to control the expression of some genes that are critical to the sporulation process.</text>
</comment>
<dbReference type="Gene3D" id="3.40.50.2300">
    <property type="match status" value="1"/>
</dbReference>
<dbReference type="SUPFAM" id="SSF46689">
    <property type="entry name" value="Homeodomain-like"/>
    <property type="match status" value="2"/>
</dbReference>